<dbReference type="GO" id="GO:0003677">
    <property type="term" value="F:DNA binding"/>
    <property type="evidence" value="ECO:0007669"/>
    <property type="project" value="InterPro"/>
</dbReference>
<dbReference type="CDD" id="cd08674">
    <property type="entry name" value="Cdt1_m"/>
    <property type="match status" value="1"/>
</dbReference>
<dbReference type="Pfam" id="PF08839">
    <property type="entry name" value="CDT1"/>
    <property type="match status" value="1"/>
</dbReference>
<reference evidence="5" key="1">
    <citation type="submission" date="2016-07" db="EMBL/GenBank/DDBJ databases">
        <title>Disparate Historic Effective Population Sizes Predicted by Modern Levels of Genome Diversity for the Scaled Quail (Callipepla squamata) and the Northern Bobwhite (Colinus virginianus): Inferences from First and Second Generation Draft Genome Assemblies for Sympatric New World Quail.</title>
        <authorList>
            <person name="Oldeschulte D.L."/>
            <person name="Halley Y.A."/>
            <person name="Bhattarai E.K."/>
            <person name="Brashear W.A."/>
            <person name="Hill J."/>
            <person name="Metz R.P."/>
            <person name="Johnson C.D."/>
            <person name="Rollins D."/>
            <person name="Peterson M.J."/>
            <person name="Bickhart D.M."/>
            <person name="Decker J.E."/>
            <person name="Seabury C.M."/>
        </authorList>
    </citation>
    <scope>NUCLEOTIDE SEQUENCE [LARGE SCALE GENOMIC DNA]</scope>
    <source>
        <strain evidence="5">Texas</strain>
        <tissue evidence="5">Leg muscle</tissue>
    </source>
</reference>
<gene>
    <name evidence="5" type="ORF">ASZ78_008338</name>
</gene>
<dbReference type="AlphaFoldDB" id="A0A226NBR5"/>
<feature type="region of interest" description="Disordered" evidence="3">
    <location>
        <begin position="18"/>
        <end position="134"/>
    </location>
</feature>
<evidence type="ECO:0000259" key="4">
    <source>
        <dbReference type="SMART" id="SM01075"/>
    </source>
</evidence>
<evidence type="ECO:0000256" key="2">
    <source>
        <dbReference type="ARBA" id="ARBA00023306"/>
    </source>
</evidence>
<feature type="compositionally biased region" description="Pro residues" evidence="3">
    <location>
        <begin position="44"/>
        <end position="53"/>
    </location>
</feature>
<accession>A0A226NBR5</accession>
<proteinExistence type="inferred from homology"/>
<dbReference type="STRING" id="9009.A0A226NBR5"/>
<protein>
    <recommendedName>
        <fullName evidence="4">CDT1 Geminin-binding domain-containing protein</fullName>
    </recommendedName>
</protein>
<dbReference type="GO" id="GO:0005634">
    <property type="term" value="C:nucleus"/>
    <property type="evidence" value="ECO:0007669"/>
    <property type="project" value="TreeGrafter"/>
</dbReference>
<evidence type="ECO:0000256" key="3">
    <source>
        <dbReference type="SAM" id="MobiDB-lite"/>
    </source>
</evidence>
<evidence type="ECO:0000313" key="6">
    <source>
        <dbReference type="Proteomes" id="UP000198323"/>
    </source>
</evidence>
<dbReference type="InterPro" id="IPR014939">
    <property type="entry name" value="CDT1_Gemini-bd-like"/>
</dbReference>
<sequence>MAQLRLTDFFGRTKAATAAALPAKHGGRGLKAALLGPPRSDGAAPPPPPPASPRTPTRSAAPELPRLAGRKRSRREMEAGSSGGERGGKAARKRLLLPRDAGPEPASPPSLGPREHPIAGSIGTAEQDSGTAPRLEQEELAALQSRLQRMRMKPPTQLPPIPAGAGAELRSRLQSLRGLELRLRAKAAGSGTGPPAVTGTEAPATENGAQLPAYQRFHALAQDTPPGLTLPYKYKVLAEMFRSVDTIAGMLFNRSETITFAKVKQGVQDMMRKQFEERHVGQIKAVYPTSYRFRQEKNIPTYSSGVKKSEYQLTLEPVLGEAVLCSLPADEQLCGRPHLSASRLLERRKEFHRSLVDIVKQHHAAFLASLSPPMEVPEDKLTRWHPRFRVDEVPDISPAELPQPPQQDRISTAQEVLSTARGMMSTKVSREHSSAPRQPSLWVQQMEKALANLALRSAEAGAEEPTLSKAASPANTSSALRGVSQELLERIRAKEARRLQALMTRAVGQEERLAALGRLPAVARILRGVFVAEKKQALPMELACARVADSYPTQMAAGEMEKHLRLLAELLPDWVTVHTIRNDAYIKLDKHMELGLVTEKLEKAAKEAEAL</sequence>
<dbReference type="GO" id="GO:0000076">
    <property type="term" value="P:DNA replication checkpoint signaling"/>
    <property type="evidence" value="ECO:0007669"/>
    <property type="project" value="TreeGrafter"/>
</dbReference>
<dbReference type="SMART" id="SM01075">
    <property type="entry name" value="CDT1"/>
    <property type="match status" value="1"/>
</dbReference>
<dbReference type="Proteomes" id="UP000198323">
    <property type="component" value="Unassembled WGS sequence"/>
</dbReference>
<dbReference type="Pfam" id="PF16679">
    <property type="entry name" value="CDT1_C"/>
    <property type="match status" value="1"/>
</dbReference>
<dbReference type="InterPro" id="IPR038090">
    <property type="entry name" value="Cdt1_C_WH_dom_sf"/>
</dbReference>
<dbReference type="GO" id="GO:0071163">
    <property type="term" value="P:DNA replication preinitiation complex assembly"/>
    <property type="evidence" value="ECO:0007669"/>
    <property type="project" value="InterPro"/>
</dbReference>
<dbReference type="GO" id="GO:0070182">
    <property type="term" value="F:DNA polymerase binding"/>
    <property type="evidence" value="ECO:0007669"/>
    <property type="project" value="TreeGrafter"/>
</dbReference>
<dbReference type="GO" id="GO:0000278">
    <property type="term" value="P:mitotic cell cycle"/>
    <property type="evidence" value="ECO:0007669"/>
    <property type="project" value="TreeGrafter"/>
</dbReference>
<dbReference type="SUPFAM" id="SSF46785">
    <property type="entry name" value="Winged helix' DNA-binding domain"/>
    <property type="match status" value="1"/>
</dbReference>
<dbReference type="EMBL" id="MCFN01000104">
    <property type="protein sequence ID" value="OXB65055.1"/>
    <property type="molecule type" value="Genomic_DNA"/>
</dbReference>
<comment type="similarity">
    <text evidence="1">Belongs to the Cdt1 family.</text>
</comment>
<dbReference type="InterPro" id="IPR036390">
    <property type="entry name" value="WH_DNA-bd_sf"/>
</dbReference>
<keyword evidence="2" id="KW-0131">Cell cycle</keyword>
<dbReference type="InterPro" id="IPR045173">
    <property type="entry name" value="Cdt1"/>
</dbReference>
<evidence type="ECO:0000256" key="1">
    <source>
        <dbReference type="ARBA" id="ARBA00008356"/>
    </source>
</evidence>
<dbReference type="OrthoDB" id="341730at2759"/>
<dbReference type="PANTHER" id="PTHR28637">
    <property type="entry name" value="DNA REPLICATION FACTOR CDT1"/>
    <property type="match status" value="1"/>
</dbReference>
<name>A0A226NBR5_CALSU</name>
<dbReference type="PANTHER" id="PTHR28637:SF1">
    <property type="entry name" value="DNA REPLICATION FACTOR CDT1"/>
    <property type="match status" value="1"/>
</dbReference>
<feature type="domain" description="CDT1 Geminin-binding" evidence="4">
    <location>
        <begin position="230"/>
        <end position="403"/>
    </location>
</feature>
<comment type="caution">
    <text evidence="5">The sequence shown here is derived from an EMBL/GenBank/DDBJ whole genome shotgun (WGS) entry which is preliminary data.</text>
</comment>
<organism evidence="5 6">
    <name type="scientific">Callipepla squamata</name>
    <name type="common">Scaled quail</name>
    <dbReference type="NCBI Taxonomy" id="9009"/>
    <lineage>
        <taxon>Eukaryota</taxon>
        <taxon>Metazoa</taxon>
        <taxon>Chordata</taxon>
        <taxon>Craniata</taxon>
        <taxon>Vertebrata</taxon>
        <taxon>Euteleostomi</taxon>
        <taxon>Archelosauria</taxon>
        <taxon>Archosauria</taxon>
        <taxon>Dinosauria</taxon>
        <taxon>Saurischia</taxon>
        <taxon>Theropoda</taxon>
        <taxon>Coelurosauria</taxon>
        <taxon>Aves</taxon>
        <taxon>Neognathae</taxon>
        <taxon>Galloanserae</taxon>
        <taxon>Galliformes</taxon>
        <taxon>Odontophoridae</taxon>
        <taxon>Callipepla</taxon>
    </lineage>
</organism>
<dbReference type="CDD" id="cd08767">
    <property type="entry name" value="Cdt1_c"/>
    <property type="match status" value="1"/>
</dbReference>
<evidence type="ECO:0000313" key="5">
    <source>
        <dbReference type="EMBL" id="OXB65055.1"/>
    </source>
</evidence>
<dbReference type="InterPro" id="IPR032054">
    <property type="entry name" value="Cdt1_C"/>
</dbReference>
<dbReference type="GO" id="GO:0030174">
    <property type="term" value="P:regulation of DNA-templated DNA replication initiation"/>
    <property type="evidence" value="ECO:0007669"/>
    <property type="project" value="InterPro"/>
</dbReference>
<dbReference type="Gene3D" id="1.10.10.1420">
    <property type="entry name" value="DNA replication factor Cdt1, C-terminal WH domain"/>
    <property type="match status" value="1"/>
</dbReference>
<keyword evidence="6" id="KW-1185">Reference proteome</keyword>